<dbReference type="InterPro" id="IPR036890">
    <property type="entry name" value="HATPase_C_sf"/>
</dbReference>
<proteinExistence type="predicted"/>
<keyword evidence="8 9" id="KW-0472">Membrane</keyword>
<evidence type="ECO:0000313" key="12">
    <source>
        <dbReference type="Proteomes" id="UP000547209"/>
    </source>
</evidence>
<keyword evidence="2" id="KW-1003">Cell membrane</keyword>
<dbReference type="EMBL" id="JACJVP010000020">
    <property type="protein sequence ID" value="MBB6671313.1"/>
    <property type="molecule type" value="Genomic_DNA"/>
</dbReference>
<dbReference type="InterPro" id="IPR003660">
    <property type="entry name" value="HAMP_dom"/>
</dbReference>
<organism evidence="11 12">
    <name type="scientific">Cohnella nanjingensis</name>
    <dbReference type="NCBI Taxonomy" id="1387779"/>
    <lineage>
        <taxon>Bacteria</taxon>
        <taxon>Bacillati</taxon>
        <taxon>Bacillota</taxon>
        <taxon>Bacilli</taxon>
        <taxon>Bacillales</taxon>
        <taxon>Paenibacillaceae</taxon>
        <taxon>Cohnella</taxon>
    </lineage>
</organism>
<dbReference type="GO" id="GO:0005886">
    <property type="term" value="C:plasma membrane"/>
    <property type="evidence" value="ECO:0007669"/>
    <property type="project" value="UniProtKB-SubCell"/>
</dbReference>
<dbReference type="PANTHER" id="PTHR34220">
    <property type="entry name" value="SENSOR HISTIDINE KINASE YPDA"/>
    <property type="match status" value="1"/>
</dbReference>
<dbReference type="CDD" id="cd06225">
    <property type="entry name" value="HAMP"/>
    <property type="match status" value="1"/>
</dbReference>
<accession>A0A7X0RPJ9</accession>
<dbReference type="RefSeq" id="WP_185142797.1">
    <property type="nucleotide sequence ID" value="NZ_JACJVP010000020.1"/>
</dbReference>
<sequence length="590" mass="67541">MSRLAWHHRLTDPYLNLSMRGKLFILFLLVSILPLVFFVYYSYVSVKDQLIRQTYTSMSLATSQISSNLQNKLNNYNKISASLYLDATLQQYLIRSYDGSSDYLDAYRYIDNVMNNVMTTNPEVNGVVIYSTNPHMPLDDTFIKRLDDAIREKPWFDLVQKTYGNVIFTITPAQPAEPPRKATPPMFTLVRFLNYNSLNFPYGILTIDVKESDLYALMGKEDQNKDIFIVNENGVIVSCKNKDLLNTRLGVLLPDDFKAGRSGKYQSLYQGEKVLVVYDTTPNGWKTVSIVPYSGFTQSARTSANRILVIASFCIALCIVLIYLVARLSTKRIESLLKTIRRLEREDFDLEMIPMGHDEIGQMSFALRKMGQRFKNLINEVYKKEIAKQEADMNTLQAQINPHFLYNTLASISALAMKHRDPKIKDMVAHLAKFYRISLNQGKSLISLNEELKLTRYYLSIQQIRYEDLLHLHFQIDESVLVHHTIKLTLQPFVENCIHHAVWDDERGLNIVIRAYREGEDILLDVVDDGMGMTRERLERIRAGDAVGYGIGNVDGRIKLAFGEAYGVSYYSRLGIGTMVRIRLPAGGAM</sequence>
<keyword evidence="4" id="KW-0808">Transferase</keyword>
<evidence type="ECO:0000256" key="1">
    <source>
        <dbReference type="ARBA" id="ARBA00004651"/>
    </source>
</evidence>
<evidence type="ECO:0000256" key="6">
    <source>
        <dbReference type="ARBA" id="ARBA00022777"/>
    </source>
</evidence>
<comment type="caution">
    <text evidence="11">The sequence shown here is derived from an EMBL/GenBank/DDBJ whole genome shotgun (WGS) entry which is preliminary data.</text>
</comment>
<name>A0A7X0RPJ9_9BACL</name>
<dbReference type="PANTHER" id="PTHR34220:SF7">
    <property type="entry name" value="SENSOR HISTIDINE KINASE YPDA"/>
    <property type="match status" value="1"/>
</dbReference>
<dbReference type="Pfam" id="PF02518">
    <property type="entry name" value="HATPase_c"/>
    <property type="match status" value="1"/>
</dbReference>
<feature type="transmembrane region" description="Helical" evidence="9">
    <location>
        <begin position="21"/>
        <end position="43"/>
    </location>
</feature>
<evidence type="ECO:0000256" key="7">
    <source>
        <dbReference type="ARBA" id="ARBA00022989"/>
    </source>
</evidence>
<reference evidence="11 12" key="1">
    <citation type="submission" date="2020-08" db="EMBL/GenBank/DDBJ databases">
        <title>Cohnella phylogeny.</title>
        <authorList>
            <person name="Dunlap C."/>
        </authorList>
    </citation>
    <scope>NUCLEOTIDE SEQUENCE [LARGE SCALE GENOMIC DNA]</scope>
    <source>
        <strain evidence="11 12">DSM 28246</strain>
    </source>
</reference>
<dbReference type="Pfam" id="PF06580">
    <property type="entry name" value="His_kinase"/>
    <property type="match status" value="1"/>
</dbReference>
<comment type="subcellular location">
    <subcellularLocation>
        <location evidence="1">Cell membrane</location>
        <topology evidence="1">Multi-pass membrane protein</topology>
    </subcellularLocation>
</comment>
<dbReference type="InterPro" id="IPR033479">
    <property type="entry name" value="dCache_1"/>
</dbReference>
<protein>
    <submittedName>
        <fullName evidence="11">Sensor histidine kinase</fullName>
    </submittedName>
</protein>
<dbReference type="Proteomes" id="UP000547209">
    <property type="component" value="Unassembled WGS sequence"/>
</dbReference>
<dbReference type="InterPro" id="IPR050640">
    <property type="entry name" value="Bact_2-comp_sensor_kinase"/>
</dbReference>
<feature type="transmembrane region" description="Helical" evidence="9">
    <location>
        <begin position="307"/>
        <end position="326"/>
    </location>
</feature>
<dbReference type="Gene3D" id="6.10.340.10">
    <property type="match status" value="1"/>
</dbReference>
<dbReference type="Gene3D" id="3.30.450.20">
    <property type="entry name" value="PAS domain"/>
    <property type="match status" value="1"/>
</dbReference>
<dbReference type="GO" id="GO:0000155">
    <property type="term" value="F:phosphorelay sensor kinase activity"/>
    <property type="evidence" value="ECO:0007669"/>
    <property type="project" value="InterPro"/>
</dbReference>
<evidence type="ECO:0000256" key="4">
    <source>
        <dbReference type="ARBA" id="ARBA00022679"/>
    </source>
</evidence>
<dbReference type="InterPro" id="IPR010559">
    <property type="entry name" value="Sig_transdc_His_kin_internal"/>
</dbReference>
<keyword evidence="3" id="KW-0597">Phosphoprotein</keyword>
<evidence type="ECO:0000256" key="9">
    <source>
        <dbReference type="SAM" id="Phobius"/>
    </source>
</evidence>
<feature type="domain" description="HAMP" evidence="10">
    <location>
        <begin position="327"/>
        <end position="379"/>
    </location>
</feature>
<keyword evidence="12" id="KW-1185">Reference proteome</keyword>
<dbReference type="Pfam" id="PF00672">
    <property type="entry name" value="HAMP"/>
    <property type="match status" value="1"/>
</dbReference>
<evidence type="ECO:0000256" key="8">
    <source>
        <dbReference type="ARBA" id="ARBA00023136"/>
    </source>
</evidence>
<keyword evidence="5 9" id="KW-0812">Transmembrane</keyword>
<keyword evidence="7 9" id="KW-1133">Transmembrane helix</keyword>
<dbReference type="SUPFAM" id="SSF55874">
    <property type="entry name" value="ATPase domain of HSP90 chaperone/DNA topoisomerase II/histidine kinase"/>
    <property type="match status" value="1"/>
</dbReference>
<gene>
    <name evidence="11" type="ORF">H7C19_11550</name>
</gene>
<dbReference type="InterPro" id="IPR003594">
    <property type="entry name" value="HATPase_dom"/>
</dbReference>
<dbReference type="Gene3D" id="3.30.565.10">
    <property type="entry name" value="Histidine kinase-like ATPase, C-terminal domain"/>
    <property type="match status" value="1"/>
</dbReference>
<evidence type="ECO:0000313" key="11">
    <source>
        <dbReference type="EMBL" id="MBB6671313.1"/>
    </source>
</evidence>
<keyword evidence="6 11" id="KW-0418">Kinase</keyword>
<dbReference type="AlphaFoldDB" id="A0A7X0RPJ9"/>
<evidence type="ECO:0000256" key="5">
    <source>
        <dbReference type="ARBA" id="ARBA00022692"/>
    </source>
</evidence>
<dbReference type="Pfam" id="PF02743">
    <property type="entry name" value="dCache_1"/>
    <property type="match status" value="1"/>
</dbReference>
<evidence type="ECO:0000256" key="2">
    <source>
        <dbReference type="ARBA" id="ARBA00022475"/>
    </source>
</evidence>
<dbReference type="PROSITE" id="PS50885">
    <property type="entry name" value="HAMP"/>
    <property type="match status" value="1"/>
</dbReference>
<evidence type="ECO:0000259" key="10">
    <source>
        <dbReference type="PROSITE" id="PS50885"/>
    </source>
</evidence>
<evidence type="ECO:0000256" key="3">
    <source>
        <dbReference type="ARBA" id="ARBA00022553"/>
    </source>
</evidence>
<dbReference type="SUPFAM" id="SSF158472">
    <property type="entry name" value="HAMP domain-like"/>
    <property type="match status" value="1"/>
</dbReference>